<dbReference type="EC" id="3.5.1.28" evidence="2"/>
<comment type="caution">
    <text evidence="5">The sequence shown here is derived from an EMBL/GenBank/DDBJ whole genome shotgun (WGS) entry which is preliminary data.</text>
</comment>
<dbReference type="Pfam" id="PF11741">
    <property type="entry name" value="AMIN"/>
    <property type="match status" value="1"/>
</dbReference>
<dbReference type="Pfam" id="PF01520">
    <property type="entry name" value="Amidase_3"/>
    <property type="match status" value="1"/>
</dbReference>
<dbReference type="GO" id="GO:0030288">
    <property type="term" value="C:outer membrane-bounded periplasmic space"/>
    <property type="evidence" value="ECO:0007669"/>
    <property type="project" value="TreeGrafter"/>
</dbReference>
<organism evidence="5 6">
    <name type="scientific">Desulfocurvibacter africanus PCS</name>
    <dbReference type="NCBI Taxonomy" id="1262666"/>
    <lineage>
        <taxon>Bacteria</taxon>
        <taxon>Pseudomonadati</taxon>
        <taxon>Thermodesulfobacteriota</taxon>
        <taxon>Desulfovibrionia</taxon>
        <taxon>Desulfovibrionales</taxon>
        <taxon>Desulfovibrionaceae</taxon>
        <taxon>Desulfocurvibacter</taxon>
    </lineage>
</organism>
<dbReference type="OrthoDB" id="9806267at2"/>
<dbReference type="AlphaFoldDB" id="M5PZQ2"/>
<dbReference type="GO" id="GO:0009253">
    <property type="term" value="P:peptidoglycan catabolic process"/>
    <property type="evidence" value="ECO:0007669"/>
    <property type="project" value="InterPro"/>
</dbReference>
<evidence type="ECO:0000256" key="2">
    <source>
        <dbReference type="ARBA" id="ARBA00011901"/>
    </source>
</evidence>
<reference evidence="5 6" key="1">
    <citation type="journal article" date="2013" name="Genome Announc.">
        <title>Draft Genome Sequence for Desulfovibrio africanus Strain PCS.</title>
        <authorList>
            <person name="Brown S.D."/>
            <person name="Utturkar S.M."/>
            <person name="Arkin A.P."/>
            <person name="Deutschbauer A.M."/>
            <person name="Elias D.A."/>
            <person name="Hazen T.C."/>
            <person name="Chakraborty R."/>
        </authorList>
    </citation>
    <scope>NUCLEOTIDE SEQUENCE [LARGE SCALE GENOMIC DNA]</scope>
    <source>
        <strain evidence="5 6">PCS</strain>
    </source>
</reference>
<dbReference type="SUPFAM" id="SSF53187">
    <property type="entry name" value="Zn-dependent exopeptidases"/>
    <property type="match status" value="1"/>
</dbReference>
<keyword evidence="3" id="KW-0378">Hydrolase</keyword>
<evidence type="ECO:0000256" key="3">
    <source>
        <dbReference type="ARBA" id="ARBA00022801"/>
    </source>
</evidence>
<dbReference type="InterPro" id="IPR002508">
    <property type="entry name" value="MurNAc-LAA_cat"/>
</dbReference>
<feature type="domain" description="MurNAc-LAA" evidence="4">
    <location>
        <begin position="431"/>
        <end position="581"/>
    </location>
</feature>
<dbReference type="FunFam" id="3.40.630.40:FF:000005">
    <property type="entry name" value="N-acetylmuramoyl-L-alanine amidase (AmiA)"/>
    <property type="match status" value="1"/>
</dbReference>
<gene>
    <name evidence="5" type="ORF">PCS_03251</name>
</gene>
<dbReference type="PATRIC" id="fig|1262666.3.peg.3297"/>
<dbReference type="RefSeq" id="WP_005989100.1">
    <property type="nucleotide sequence ID" value="NZ_AOSV01000036.1"/>
</dbReference>
<evidence type="ECO:0000256" key="1">
    <source>
        <dbReference type="ARBA" id="ARBA00001561"/>
    </source>
</evidence>
<evidence type="ECO:0000313" key="5">
    <source>
        <dbReference type="EMBL" id="EMG36051.1"/>
    </source>
</evidence>
<dbReference type="GO" id="GO:0008745">
    <property type="term" value="F:N-acetylmuramoyl-L-alanine amidase activity"/>
    <property type="evidence" value="ECO:0007669"/>
    <property type="project" value="UniProtKB-EC"/>
</dbReference>
<dbReference type="Proteomes" id="UP000011922">
    <property type="component" value="Unassembled WGS sequence"/>
</dbReference>
<dbReference type="InterPro" id="IPR011990">
    <property type="entry name" value="TPR-like_helical_dom_sf"/>
</dbReference>
<dbReference type="Gene3D" id="1.25.40.10">
    <property type="entry name" value="Tetratricopeptide repeat domain"/>
    <property type="match status" value="1"/>
</dbReference>
<dbReference type="Gene3D" id="2.60.40.3500">
    <property type="match status" value="1"/>
</dbReference>
<evidence type="ECO:0000313" key="6">
    <source>
        <dbReference type="Proteomes" id="UP000011922"/>
    </source>
</evidence>
<dbReference type="EMBL" id="AOSV01000036">
    <property type="protein sequence ID" value="EMG36051.1"/>
    <property type="molecule type" value="Genomic_DNA"/>
</dbReference>
<proteinExistence type="predicted"/>
<accession>M5PZQ2</accession>
<name>M5PZQ2_DESAF</name>
<dbReference type="PANTHER" id="PTHR30404:SF0">
    <property type="entry name" value="N-ACETYLMURAMOYL-L-ALANINE AMIDASE AMIC"/>
    <property type="match status" value="1"/>
</dbReference>
<dbReference type="CDD" id="cd02696">
    <property type="entry name" value="MurNAc-LAA"/>
    <property type="match status" value="1"/>
</dbReference>
<dbReference type="SMART" id="SM00646">
    <property type="entry name" value="Ami_3"/>
    <property type="match status" value="1"/>
</dbReference>
<comment type="catalytic activity">
    <reaction evidence="1">
        <text>Hydrolyzes the link between N-acetylmuramoyl residues and L-amino acid residues in certain cell-wall glycopeptides.</text>
        <dbReference type="EC" id="3.5.1.28"/>
    </reaction>
</comment>
<dbReference type="Gene3D" id="3.40.630.40">
    <property type="entry name" value="Zn-dependent exopeptidases"/>
    <property type="match status" value="1"/>
</dbReference>
<evidence type="ECO:0000259" key="4">
    <source>
        <dbReference type="SMART" id="SM00646"/>
    </source>
</evidence>
<dbReference type="InterPro" id="IPR050695">
    <property type="entry name" value="N-acetylmuramoyl_amidase_3"/>
</dbReference>
<sequence length="593" mass="65690">MRVPEPFAPRLIPAIFLCVLLNLLMAWPGNGQAWAATTATSYKAGWHAFHSLLKNQDKASQRSAWSQVEEHFRRAYAGDPEGSYAPKSLFYLGRVHEELGLRSNRKDDFIRAVDYFQRMSTRFPNHAWTDDSLLHKAKINLERLGEKDLAYVDLLLIVHNHKKGDMHAQAQAMLLDLDRKNAGLPPQATTLPPITSGPPSARASGVVRPEVKTIGLASLNDIRHRSSSDYTRVVIDVDAEVEFRYQLLQPNTAQGLPHRLFIDLQSTKLAGGPSRTMSVSDGILSGIRAAQNQPDVARVVLDFQDLQNYHVFTLPDPYRVVVDVYATERNPQALAQAKPVQGAATGDVPLAVSTSPGAVGELIEQLGLTVHTVMIDAGHGGKDPGAVAYGLKEKNIVLSLALKVGQRLKSKGFNVIYTRTTDVFIPLEERTAMANVQKADMFVSIHVNANRKTDIHGLETYSLNLARTQDAVRVAARENAVSEKRISDLQVILTDLMLNSKVRESTDLAKFVQSATIASVKRSYNLKDHGTREAPFYVLMGAKMPSILVEAGYLTNKNEANRLRNPRYQDMLADGIVQGVLEYKKKIERYASL</sequence>
<dbReference type="PANTHER" id="PTHR30404">
    <property type="entry name" value="N-ACETYLMURAMOYL-L-ALANINE AMIDASE"/>
    <property type="match status" value="1"/>
</dbReference>
<dbReference type="InterPro" id="IPR021731">
    <property type="entry name" value="AMIN_dom"/>
</dbReference>
<protein>
    <recommendedName>
        <fullName evidence="2">N-acetylmuramoyl-L-alanine amidase</fullName>
        <ecNumber evidence="2">3.5.1.28</ecNumber>
    </recommendedName>
</protein>